<dbReference type="KEGG" id="fbe:FF125_16705"/>
<feature type="binding site" description="axial binding residue" evidence="14">
    <location>
        <position position="91"/>
    </location>
    <ligand>
        <name>heme</name>
        <dbReference type="ChEBI" id="CHEBI:30413"/>
    </ligand>
    <ligandPart>
        <name>Fe</name>
        <dbReference type="ChEBI" id="CHEBI:18248"/>
    </ligandPart>
</feature>
<dbReference type="GO" id="GO:0005886">
    <property type="term" value="C:plasma membrane"/>
    <property type="evidence" value="ECO:0007669"/>
    <property type="project" value="UniProtKB-SubCell"/>
</dbReference>
<keyword evidence="16" id="KW-1185">Reference proteome</keyword>
<comment type="similarity">
    <text evidence="3 14">Belongs to the HemJ family.</text>
</comment>
<evidence type="ECO:0000256" key="2">
    <source>
        <dbReference type="ARBA" id="ARBA00005073"/>
    </source>
</evidence>
<dbReference type="UniPathway" id="UPA00251">
    <property type="reaction ID" value="UER00324"/>
</dbReference>
<dbReference type="PANTHER" id="PTHR40255:SF1">
    <property type="entry name" value="PROTOPORPHYRINOGEN IX OXIDASE"/>
    <property type="match status" value="1"/>
</dbReference>
<keyword evidence="8 14" id="KW-0479">Metal-binding</keyword>
<dbReference type="GO" id="GO:0006782">
    <property type="term" value="P:protoporphyrinogen IX biosynthetic process"/>
    <property type="evidence" value="ECO:0007669"/>
    <property type="project" value="UniProtKB-UniRule"/>
</dbReference>
<evidence type="ECO:0000313" key="15">
    <source>
        <dbReference type="EMBL" id="QCX40000.1"/>
    </source>
</evidence>
<evidence type="ECO:0000256" key="9">
    <source>
        <dbReference type="ARBA" id="ARBA00022989"/>
    </source>
</evidence>
<evidence type="ECO:0000256" key="1">
    <source>
        <dbReference type="ARBA" id="ARBA00004651"/>
    </source>
</evidence>
<evidence type="ECO:0000256" key="7">
    <source>
        <dbReference type="ARBA" id="ARBA00022692"/>
    </source>
</evidence>
<keyword evidence="7 14" id="KW-0812">Transmembrane</keyword>
<comment type="pathway">
    <text evidence="2 14">Porphyrin-containing compound metabolism; protoporphyrin-IX biosynthesis; protoporphyrin-IX from protoporphyrinogen-IX: step 1/1.</text>
</comment>
<dbReference type="OrthoDB" id="9800824at2"/>
<evidence type="ECO:0000256" key="6">
    <source>
        <dbReference type="ARBA" id="ARBA00022617"/>
    </source>
</evidence>
<evidence type="ECO:0000256" key="4">
    <source>
        <dbReference type="ARBA" id="ARBA00017504"/>
    </source>
</evidence>
<evidence type="ECO:0000256" key="5">
    <source>
        <dbReference type="ARBA" id="ARBA00022475"/>
    </source>
</evidence>
<feature type="transmembrane region" description="Helical" evidence="14">
    <location>
        <begin position="88"/>
        <end position="105"/>
    </location>
</feature>
<evidence type="ECO:0000256" key="11">
    <source>
        <dbReference type="ARBA" id="ARBA00023004"/>
    </source>
</evidence>
<comment type="subunit">
    <text evidence="14">Homodimer.</text>
</comment>
<name>A0A5B7TUI6_9FLAO</name>
<evidence type="ECO:0000256" key="14">
    <source>
        <dbReference type="HAMAP-Rule" id="MF_02239"/>
    </source>
</evidence>
<keyword evidence="9 14" id="KW-1133">Transmembrane helix</keyword>
<dbReference type="RefSeq" id="WP_138950856.1">
    <property type="nucleotide sequence ID" value="NZ_CP040749.1"/>
</dbReference>
<dbReference type="AlphaFoldDB" id="A0A5B7TUI6"/>
<dbReference type="EC" id="1.3.99.-" evidence="14"/>
<dbReference type="EMBL" id="CP040749">
    <property type="protein sequence ID" value="QCX40000.1"/>
    <property type="molecule type" value="Genomic_DNA"/>
</dbReference>
<comment type="function">
    <text evidence="14">Catalyzes the oxidation of protoporphyrinogen IX to protoporphyrin IX.</text>
</comment>
<keyword evidence="5 14" id="KW-1003">Cell membrane</keyword>
<dbReference type="GO" id="GO:0070818">
    <property type="term" value="F:protoporphyrinogen oxidase activity"/>
    <property type="evidence" value="ECO:0007669"/>
    <property type="project" value="UniProtKB-UniRule"/>
</dbReference>
<evidence type="ECO:0000256" key="10">
    <source>
        <dbReference type="ARBA" id="ARBA00023002"/>
    </source>
</evidence>
<comment type="catalytic activity">
    <reaction evidence="13 14">
        <text>protoporphyrinogen IX + 3 A = protoporphyrin IX + 3 AH2</text>
        <dbReference type="Rhea" id="RHEA:62000"/>
        <dbReference type="ChEBI" id="CHEBI:13193"/>
        <dbReference type="ChEBI" id="CHEBI:17499"/>
        <dbReference type="ChEBI" id="CHEBI:57306"/>
        <dbReference type="ChEBI" id="CHEBI:57307"/>
    </reaction>
</comment>
<evidence type="ECO:0000256" key="13">
    <source>
        <dbReference type="ARBA" id="ARBA00048390"/>
    </source>
</evidence>
<keyword evidence="10 14" id="KW-0560">Oxidoreductase</keyword>
<feature type="transmembrane region" description="Helical" evidence="14">
    <location>
        <begin position="126"/>
        <end position="144"/>
    </location>
</feature>
<evidence type="ECO:0000256" key="12">
    <source>
        <dbReference type="ARBA" id="ARBA00023136"/>
    </source>
</evidence>
<gene>
    <name evidence="15" type="ORF">FF125_16705</name>
</gene>
<accession>A0A5B7TUI6</accession>
<dbReference type="Proteomes" id="UP000306229">
    <property type="component" value="Chromosome"/>
</dbReference>
<comment type="cofactor">
    <cofactor evidence="14">
        <name>heme b</name>
        <dbReference type="ChEBI" id="CHEBI:60344"/>
    </cofactor>
    <text evidence="14">Binds 1 heme b (iron(II)-protoporphyrin IX) group per subunit.</text>
</comment>
<evidence type="ECO:0000256" key="3">
    <source>
        <dbReference type="ARBA" id="ARBA00006501"/>
    </source>
</evidence>
<feature type="binding site" description="axial binding residue" evidence="14">
    <location>
        <position position="10"/>
    </location>
    <ligand>
        <name>heme</name>
        <dbReference type="ChEBI" id="CHEBI:30413"/>
    </ligand>
    <ligandPart>
        <name>Fe</name>
        <dbReference type="ChEBI" id="CHEBI:18248"/>
    </ligandPart>
</feature>
<dbReference type="HAMAP" id="MF_02239">
    <property type="entry name" value="HemJ"/>
    <property type="match status" value="1"/>
</dbReference>
<dbReference type="InterPro" id="IPR005265">
    <property type="entry name" value="HemJ-like"/>
</dbReference>
<evidence type="ECO:0000256" key="8">
    <source>
        <dbReference type="ARBA" id="ARBA00022723"/>
    </source>
</evidence>
<protein>
    <recommendedName>
        <fullName evidence="4 14">Protoporphyrinogen IX oxidase</fullName>
        <shortName evidence="14">PPO</shortName>
        <ecNumber evidence="14">1.3.99.-</ecNumber>
    </recommendedName>
</protein>
<reference evidence="15 16" key="1">
    <citation type="submission" date="2019-05" db="EMBL/GenBank/DDBJ databases">
        <title>Algicella ahnfeltiae gen. nov., sp. nov., a novel marine bacterium of the family Flavobacteriaceae isolated from a red alga.</title>
        <authorList>
            <person name="Nedashkovskaya O.I."/>
            <person name="Kukhlevskiy A.D."/>
            <person name="Kim S.-G."/>
            <person name="Zhukova N.V."/>
            <person name="Mikhailov V.V."/>
        </authorList>
    </citation>
    <scope>NUCLEOTIDE SEQUENCE [LARGE SCALE GENOMIC DNA]</scope>
    <source>
        <strain evidence="15 16">10Alg115</strain>
    </source>
</reference>
<organism evidence="15 16">
    <name type="scientific">Aureibaculum algae</name>
    <dbReference type="NCBI Taxonomy" id="2584122"/>
    <lineage>
        <taxon>Bacteria</taxon>
        <taxon>Pseudomonadati</taxon>
        <taxon>Bacteroidota</taxon>
        <taxon>Flavobacteriia</taxon>
        <taxon>Flavobacteriales</taxon>
        <taxon>Flavobacteriaceae</taxon>
        <taxon>Aureibaculum</taxon>
    </lineage>
</organism>
<feature type="transmembrane region" description="Helical" evidence="14">
    <location>
        <begin position="150"/>
        <end position="171"/>
    </location>
</feature>
<dbReference type="GO" id="GO:0046872">
    <property type="term" value="F:metal ion binding"/>
    <property type="evidence" value="ECO:0007669"/>
    <property type="project" value="UniProtKB-KW"/>
</dbReference>
<keyword evidence="6 14" id="KW-0349">Heme</keyword>
<keyword evidence="11 14" id="KW-0408">Iron</keyword>
<proteinExistence type="inferred from homology"/>
<evidence type="ECO:0000313" key="16">
    <source>
        <dbReference type="Proteomes" id="UP000306229"/>
    </source>
</evidence>
<dbReference type="PANTHER" id="PTHR40255">
    <property type="entry name" value="UPF0093 MEMBRANE PROTEIN SLR1790"/>
    <property type="match status" value="1"/>
</dbReference>
<dbReference type="Pfam" id="PF03653">
    <property type="entry name" value="UPF0093"/>
    <property type="match status" value="1"/>
</dbReference>
<keyword evidence="12 14" id="KW-0472">Membrane</keyword>
<sequence length="183" mass="21951">MNYLYLKSLHIIFVTTWFAGLFYIIRLFIYYKEAEKKPDLEKGILQKQYKLMIKRLWYIITWPSAILTFIFATLLLYIQPIWLSTKWMWIKLVFVLLLYLYHFSCQHMVNQIEKGFLNYSAFGLRIWNEVATILLFAIVFLVVLKNSIGWIFGTLGILGVSILLMLGIKLYKRIRSKRSWDKE</sequence>
<comment type="subcellular location">
    <subcellularLocation>
        <location evidence="1 14">Cell membrane</location>
        <topology evidence="1 14">Multi-pass membrane protein</topology>
    </subcellularLocation>
</comment>
<feature type="transmembrane region" description="Helical" evidence="14">
    <location>
        <begin position="56"/>
        <end position="82"/>
    </location>
</feature>
<feature type="transmembrane region" description="Helical" evidence="14">
    <location>
        <begin position="12"/>
        <end position="31"/>
    </location>
</feature>